<evidence type="ECO:0000313" key="2">
    <source>
        <dbReference type="Proteomes" id="UP000479710"/>
    </source>
</evidence>
<sequence length="83" mass="8773">MELGGADQAGTGDVQLDFCQEQYESINGGGNTRAASGSGHCSLFACRCSSYSAEDRGRAQVCLGVGKMSSYSAAMVMRAHRQW</sequence>
<dbReference type="Proteomes" id="UP000479710">
    <property type="component" value="Unassembled WGS sequence"/>
</dbReference>
<gene>
    <name evidence="1" type="ORF">E2562_039256</name>
</gene>
<accession>A0A6G1F2B6</accession>
<comment type="caution">
    <text evidence="1">The sequence shown here is derived from an EMBL/GenBank/DDBJ whole genome shotgun (WGS) entry which is preliminary data.</text>
</comment>
<evidence type="ECO:0000313" key="1">
    <source>
        <dbReference type="EMBL" id="KAF0931021.1"/>
    </source>
</evidence>
<protein>
    <submittedName>
        <fullName evidence="1">Uncharacterized protein</fullName>
    </submittedName>
</protein>
<dbReference type="EMBL" id="SPHZ02000002">
    <property type="protein sequence ID" value="KAF0931021.1"/>
    <property type="molecule type" value="Genomic_DNA"/>
</dbReference>
<reference evidence="1 2" key="1">
    <citation type="submission" date="2019-11" db="EMBL/GenBank/DDBJ databases">
        <title>Whole genome sequence of Oryza granulata.</title>
        <authorList>
            <person name="Li W."/>
        </authorList>
    </citation>
    <scope>NUCLEOTIDE SEQUENCE [LARGE SCALE GENOMIC DNA]</scope>
    <source>
        <strain evidence="2">cv. Menghai</strain>
        <tissue evidence="1">Leaf</tissue>
    </source>
</reference>
<proteinExistence type="predicted"/>
<name>A0A6G1F2B6_9ORYZ</name>
<dbReference type="AlphaFoldDB" id="A0A6G1F2B6"/>
<organism evidence="1 2">
    <name type="scientific">Oryza meyeriana var. granulata</name>
    <dbReference type="NCBI Taxonomy" id="110450"/>
    <lineage>
        <taxon>Eukaryota</taxon>
        <taxon>Viridiplantae</taxon>
        <taxon>Streptophyta</taxon>
        <taxon>Embryophyta</taxon>
        <taxon>Tracheophyta</taxon>
        <taxon>Spermatophyta</taxon>
        <taxon>Magnoliopsida</taxon>
        <taxon>Liliopsida</taxon>
        <taxon>Poales</taxon>
        <taxon>Poaceae</taxon>
        <taxon>BOP clade</taxon>
        <taxon>Oryzoideae</taxon>
        <taxon>Oryzeae</taxon>
        <taxon>Oryzinae</taxon>
        <taxon>Oryza</taxon>
        <taxon>Oryza meyeriana</taxon>
    </lineage>
</organism>
<keyword evidence="2" id="KW-1185">Reference proteome</keyword>